<dbReference type="Proteomes" id="UP000807504">
    <property type="component" value="Unassembled WGS sequence"/>
</dbReference>
<sequence>MCTKEGRTRRSTCGIELSYSKMALSKPRRLGTAIGNKMSKMYRSAFKLQSIRTRDAHAMYPMAAQTITLDAVDIECKQTICGLLGASRHVYGHQNSVRRTGTRLKRRHCTSPVSTFVVRGTKVTISLYVALSSENEIMVI</sequence>
<proteinExistence type="predicted"/>
<keyword evidence="2" id="KW-1185">Reference proteome</keyword>
<protein>
    <submittedName>
        <fullName evidence="1">Uncharacterized protein</fullName>
    </submittedName>
</protein>
<accession>A0A8T0FTT8</accession>
<reference evidence="1" key="1">
    <citation type="journal article" date="2020" name="bioRxiv">
        <title>Chromosome-level reference genome of the European wasp spider Argiope bruennichi: a resource for studies on range expansion and evolutionary adaptation.</title>
        <authorList>
            <person name="Sheffer M.M."/>
            <person name="Hoppe A."/>
            <person name="Krehenwinkel H."/>
            <person name="Uhl G."/>
            <person name="Kuss A.W."/>
            <person name="Jensen L."/>
            <person name="Jensen C."/>
            <person name="Gillespie R.G."/>
            <person name="Hoff K.J."/>
            <person name="Prost S."/>
        </authorList>
    </citation>
    <scope>NUCLEOTIDE SEQUENCE</scope>
</reference>
<reference evidence="1" key="2">
    <citation type="submission" date="2020-06" db="EMBL/GenBank/DDBJ databases">
        <authorList>
            <person name="Sheffer M."/>
        </authorList>
    </citation>
    <scope>NUCLEOTIDE SEQUENCE</scope>
</reference>
<evidence type="ECO:0000313" key="1">
    <source>
        <dbReference type="EMBL" id="KAF8792930.1"/>
    </source>
</evidence>
<evidence type="ECO:0000313" key="2">
    <source>
        <dbReference type="Proteomes" id="UP000807504"/>
    </source>
</evidence>
<comment type="caution">
    <text evidence="1">The sequence shown here is derived from an EMBL/GenBank/DDBJ whole genome shotgun (WGS) entry which is preliminary data.</text>
</comment>
<dbReference type="AlphaFoldDB" id="A0A8T0FTT8"/>
<name>A0A8T0FTT8_ARGBR</name>
<dbReference type="EMBL" id="JABXBU010000003">
    <property type="protein sequence ID" value="KAF8792930.1"/>
    <property type="molecule type" value="Genomic_DNA"/>
</dbReference>
<organism evidence="1 2">
    <name type="scientific">Argiope bruennichi</name>
    <name type="common">Wasp spider</name>
    <name type="synonym">Aranea bruennichi</name>
    <dbReference type="NCBI Taxonomy" id="94029"/>
    <lineage>
        <taxon>Eukaryota</taxon>
        <taxon>Metazoa</taxon>
        <taxon>Ecdysozoa</taxon>
        <taxon>Arthropoda</taxon>
        <taxon>Chelicerata</taxon>
        <taxon>Arachnida</taxon>
        <taxon>Araneae</taxon>
        <taxon>Araneomorphae</taxon>
        <taxon>Entelegynae</taxon>
        <taxon>Araneoidea</taxon>
        <taxon>Araneidae</taxon>
        <taxon>Argiope</taxon>
    </lineage>
</organism>
<gene>
    <name evidence="1" type="ORF">HNY73_004468</name>
</gene>